<evidence type="ECO:0000313" key="4">
    <source>
        <dbReference type="Proteomes" id="UP000245946"/>
    </source>
</evidence>
<organism evidence="3 4">
    <name type="scientific">Tilletiopsis washingtonensis</name>
    <dbReference type="NCBI Taxonomy" id="58919"/>
    <lineage>
        <taxon>Eukaryota</taxon>
        <taxon>Fungi</taxon>
        <taxon>Dikarya</taxon>
        <taxon>Basidiomycota</taxon>
        <taxon>Ustilaginomycotina</taxon>
        <taxon>Exobasidiomycetes</taxon>
        <taxon>Entylomatales</taxon>
        <taxon>Entylomatales incertae sedis</taxon>
        <taxon>Tilletiopsis</taxon>
    </lineage>
</organism>
<dbReference type="Gene3D" id="6.20.130.10">
    <property type="match status" value="1"/>
</dbReference>
<feature type="compositionally biased region" description="Polar residues" evidence="1">
    <location>
        <begin position="77"/>
        <end position="97"/>
    </location>
</feature>
<dbReference type="InterPro" id="IPR048874">
    <property type="entry name" value="Ribosomal_bL31m_N"/>
</dbReference>
<dbReference type="PANTHER" id="PTHR28174:SF1">
    <property type="entry name" value="LARGE RIBOSOMAL SUBUNIT PROTEIN BL31M"/>
    <property type="match status" value="1"/>
</dbReference>
<feature type="region of interest" description="Disordered" evidence="1">
    <location>
        <begin position="22"/>
        <end position="130"/>
    </location>
</feature>
<dbReference type="STRING" id="58919.A0A316ZH99"/>
<proteinExistence type="predicted"/>
<dbReference type="RefSeq" id="XP_025601426.1">
    <property type="nucleotide sequence ID" value="XM_025741274.1"/>
</dbReference>
<sequence>MRPETELGSNETIKQGRAKQLADLQASKGVPRCGGASGSASSGRGAAGPSSARAFSTSARAPAASKAGGLPRPVPTFPSTVLLSDGSSIQLSTTSPRSMVKLTRDPTNHPLWNPGMERRAGGDDDESGRLGRFRKRFEGMQGAAVEQQAAKWDADDLAWMSGGREARAGTPVVAKKGKKGKK</sequence>
<dbReference type="AlphaFoldDB" id="A0A316ZH99"/>
<protein>
    <recommendedName>
        <fullName evidence="2">Ribosomal protein bL31m N-terminal domain-containing protein</fullName>
    </recommendedName>
</protein>
<feature type="domain" description="Ribosomal protein bL31m N-terminal" evidence="2">
    <location>
        <begin position="77"/>
        <end position="114"/>
    </location>
</feature>
<dbReference type="GeneID" id="37268818"/>
<dbReference type="EMBL" id="KZ819283">
    <property type="protein sequence ID" value="PWO01148.1"/>
    <property type="molecule type" value="Genomic_DNA"/>
</dbReference>
<dbReference type="PANTHER" id="PTHR28174">
    <property type="entry name" value="54S RIBOSOMAL PROTEIN L36, MITOCHONDRIAL"/>
    <property type="match status" value="1"/>
</dbReference>
<dbReference type="InterPro" id="IPR034600">
    <property type="entry name" value="Ribosomal_bL31m"/>
</dbReference>
<dbReference type="Pfam" id="PF21492">
    <property type="entry name" value="bL31_N"/>
    <property type="match status" value="1"/>
</dbReference>
<dbReference type="GO" id="GO:0003735">
    <property type="term" value="F:structural constituent of ribosome"/>
    <property type="evidence" value="ECO:0007669"/>
    <property type="project" value="InterPro"/>
</dbReference>
<evidence type="ECO:0000256" key="1">
    <source>
        <dbReference type="SAM" id="MobiDB-lite"/>
    </source>
</evidence>
<gene>
    <name evidence="3" type="ORF">FA09DRAFT_327106</name>
</gene>
<dbReference type="GO" id="GO:0005762">
    <property type="term" value="C:mitochondrial large ribosomal subunit"/>
    <property type="evidence" value="ECO:0007669"/>
    <property type="project" value="InterPro"/>
</dbReference>
<name>A0A316ZH99_9BASI</name>
<evidence type="ECO:0000313" key="3">
    <source>
        <dbReference type="EMBL" id="PWO01148.1"/>
    </source>
</evidence>
<accession>A0A316ZH99</accession>
<dbReference type="GO" id="GO:0032543">
    <property type="term" value="P:mitochondrial translation"/>
    <property type="evidence" value="ECO:0007669"/>
    <property type="project" value="InterPro"/>
</dbReference>
<reference evidence="3 4" key="1">
    <citation type="journal article" date="2018" name="Mol. Biol. Evol.">
        <title>Broad Genomic Sampling Reveals a Smut Pathogenic Ancestry of the Fungal Clade Ustilaginomycotina.</title>
        <authorList>
            <person name="Kijpornyongpan T."/>
            <person name="Mondo S.J."/>
            <person name="Barry K."/>
            <person name="Sandor L."/>
            <person name="Lee J."/>
            <person name="Lipzen A."/>
            <person name="Pangilinan J."/>
            <person name="LaButti K."/>
            <person name="Hainaut M."/>
            <person name="Henrissat B."/>
            <person name="Grigoriev I.V."/>
            <person name="Spatafora J.W."/>
            <person name="Aime M.C."/>
        </authorList>
    </citation>
    <scope>NUCLEOTIDE SEQUENCE [LARGE SCALE GENOMIC DNA]</scope>
    <source>
        <strain evidence="3 4">MCA 4186</strain>
    </source>
</reference>
<feature type="compositionally biased region" description="Low complexity" evidence="1">
    <location>
        <begin position="38"/>
        <end position="65"/>
    </location>
</feature>
<keyword evidence="4" id="KW-1185">Reference proteome</keyword>
<dbReference type="OrthoDB" id="5587740at2759"/>
<dbReference type="Proteomes" id="UP000245946">
    <property type="component" value="Unassembled WGS sequence"/>
</dbReference>
<evidence type="ECO:0000259" key="2">
    <source>
        <dbReference type="Pfam" id="PF21492"/>
    </source>
</evidence>